<evidence type="ECO:0000259" key="13">
    <source>
        <dbReference type="Pfam" id="PF00330"/>
    </source>
</evidence>
<evidence type="ECO:0000256" key="4">
    <source>
        <dbReference type="ARBA" id="ARBA00022430"/>
    </source>
</evidence>
<dbReference type="PANTHER" id="PTHR43822:SF9">
    <property type="entry name" value="3-ISOPROPYLMALATE DEHYDRATASE"/>
    <property type="match status" value="1"/>
</dbReference>
<dbReference type="GO" id="GO:0003861">
    <property type="term" value="F:3-isopropylmalate dehydratase activity"/>
    <property type="evidence" value="ECO:0007669"/>
    <property type="project" value="UniProtKB-UniRule"/>
</dbReference>
<evidence type="ECO:0000256" key="9">
    <source>
        <dbReference type="ARBA" id="ARBA00023014"/>
    </source>
</evidence>
<evidence type="ECO:0000256" key="8">
    <source>
        <dbReference type="ARBA" id="ARBA00023004"/>
    </source>
</evidence>
<organism evidence="14 17">
    <name type="scientific">Segatella bryantii</name>
    <name type="common">Prevotella bryantii</name>
    <dbReference type="NCBI Taxonomy" id="77095"/>
    <lineage>
        <taxon>Bacteria</taxon>
        <taxon>Pseudomonadati</taxon>
        <taxon>Bacteroidota</taxon>
        <taxon>Bacteroidia</taxon>
        <taxon>Bacteroidales</taxon>
        <taxon>Prevotellaceae</taxon>
        <taxon>Segatella</taxon>
    </lineage>
</organism>
<keyword evidence="10 12" id="KW-0456">Lyase</keyword>
<keyword evidence="8 12" id="KW-0408">Iron</keyword>
<keyword evidence="16" id="KW-1185">Reference proteome</keyword>
<sequence>MNTLFDKIWDKHVVQIVEDGPTQLYIDRLYCHEVTSPQAFAGMRERGLKIFRPDQIFCMPDHNIPTHDQDKPIEDPIGKRQVDTLDKNCAEFGVTEFKMNSKDNGIIHVVGPEKGLSLPGMTIVCGDSHTSTHGAMGAVAFGIGTSEVEMVMASQCILQSKPKSMRININGKLKKGVTAKDVALYLMAQISTSGATGYFVEYAGDVVKDMSMEGRLTLCNLSIEMGARGGFVAPDETTFEYIKGREYAPKGEEWDKAVEEWKKLKSGDDAVFDRELNYDAADIEPRVTYGTNPGMGIGINDTIPTLDEIDAEGQASFKKSLNYMGFKPGEKILGHKIDYVFLGACTNGRIEDFRAFASIVKGHQKAEGVTAWLVPGSWLVDKQIREEGIDKIVEAAGFEIRQPGCSACLAMNDDKIPAGKYSVSTSNRNFEGRQGPGSRTILASPLVAAASAITGKLTDPREFM</sequence>
<dbReference type="HAMAP" id="MF_01026">
    <property type="entry name" value="LeuC_type1"/>
    <property type="match status" value="1"/>
</dbReference>
<evidence type="ECO:0000313" key="17">
    <source>
        <dbReference type="Proteomes" id="UP000887043"/>
    </source>
</evidence>
<evidence type="ECO:0000256" key="11">
    <source>
        <dbReference type="ARBA" id="ARBA00023304"/>
    </source>
</evidence>
<comment type="pathway">
    <text evidence="3 12">Amino-acid biosynthesis; L-leucine biosynthesis; L-leucine from 3-methyl-2-oxobutanoate: step 2/4.</text>
</comment>
<dbReference type="InterPro" id="IPR015931">
    <property type="entry name" value="Acnase/IPM_dHydase_lsu_aba_1/3"/>
</dbReference>
<dbReference type="EMBL" id="BPTR01000001">
    <property type="protein sequence ID" value="GJG27069.1"/>
    <property type="molecule type" value="Genomic_DNA"/>
</dbReference>
<evidence type="ECO:0000256" key="12">
    <source>
        <dbReference type="HAMAP-Rule" id="MF_01026"/>
    </source>
</evidence>
<dbReference type="PROSITE" id="PS01244">
    <property type="entry name" value="ACONITASE_2"/>
    <property type="match status" value="1"/>
</dbReference>
<evidence type="ECO:0000313" key="14">
    <source>
        <dbReference type="EMBL" id="GJG27069.1"/>
    </source>
</evidence>
<evidence type="ECO:0000256" key="2">
    <source>
        <dbReference type="ARBA" id="ARBA00002695"/>
    </source>
</evidence>
<dbReference type="InterPro" id="IPR050067">
    <property type="entry name" value="IPM_dehydratase_rel_enz"/>
</dbReference>
<evidence type="ECO:0000256" key="7">
    <source>
        <dbReference type="ARBA" id="ARBA00022723"/>
    </source>
</evidence>
<dbReference type="InterPro" id="IPR018136">
    <property type="entry name" value="Aconitase_4Fe-4S_BS"/>
</dbReference>
<dbReference type="InterPro" id="IPR004430">
    <property type="entry name" value="3-IsopropMal_deHydase_lsu"/>
</dbReference>
<evidence type="ECO:0000256" key="1">
    <source>
        <dbReference type="ARBA" id="ARBA00000491"/>
    </source>
</evidence>
<evidence type="ECO:0000256" key="5">
    <source>
        <dbReference type="ARBA" id="ARBA00022485"/>
    </source>
</evidence>
<reference evidence="15 16" key="1">
    <citation type="submission" date="2017-08" db="EMBL/GenBank/DDBJ databases">
        <title>Comparative genomics of non-oral Prevotella species.</title>
        <authorList>
            <person name="Accetto T."/>
            <person name="Nograsek B."/>
            <person name="Avgustin G."/>
        </authorList>
    </citation>
    <scope>NUCLEOTIDE SEQUENCE [LARGE SCALE GENOMIC DNA]</scope>
    <source>
        <strain evidence="15 16">TC1-1</strain>
    </source>
</reference>
<comment type="similarity">
    <text evidence="12">Belongs to the aconitase/IPM isomerase family. LeuC type 1 subfamily.</text>
</comment>
<reference evidence="14" key="2">
    <citation type="submission" date="2021-08" db="EMBL/GenBank/DDBJ databases">
        <title>Prevotella lacticifex sp. nov., isolated from rumen of cow.</title>
        <authorList>
            <person name="Shinkai T."/>
            <person name="Ikeyama N."/>
            <person name="Kumagai M."/>
            <person name="Ohmori H."/>
            <person name="Sakamoto M."/>
            <person name="Ohkuma M."/>
            <person name="Mitsumori M."/>
        </authorList>
    </citation>
    <scope>NUCLEOTIDE SEQUENCE</scope>
    <source>
        <strain evidence="14">DSM 11371</strain>
    </source>
</reference>
<evidence type="ECO:0000256" key="10">
    <source>
        <dbReference type="ARBA" id="ARBA00023239"/>
    </source>
</evidence>
<dbReference type="RefSeq" id="WP_027453737.1">
    <property type="nucleotide sequence ID" value="NZ_BPTR01000001.1"/>
</dbReference>
<accession>A0AA37MKS2</accession>
<keyword evidence="7 12" id="KW-0479">Metal-binding</keyword>
<evidence type="ECO:0000313" key="15">
    <source>
        <dbReference type="EMBL" id="OYP53380.1"/>
    </source>
</evidence>
<comment type="subunit">
    <text evidence="12">Heterodimer of LeuC and LeuD.</text>
</comment>
<dbReference type="GO" id="GO:0009098">
    <property type="term" value="P:L-leucine biosynthetic process"/>
    <property type="evidence" value="ECO:0007669"/>
    <property type="project" value="UniProtKB-UniRule"/>
</dbReference>
<dbReference type="EMBL" id="NPJF01000064">
    <property type="protein sequence ID" value="OYP53380.1"/>
    <property type="molecule type" value="Genomic_DNA"/>
</dbReference>
<dbReference type="CDD" id="cd01583">
    <property type="entry name" value="IPMI"/>
    <property type="match status" value="1"/>
</dbReference>
<dbReference type="GO" id="GO:0051539">
    <property type="term" value="F:4 iron, 4 sulfur cluster binding"/>
    <property type="evidence" value="ECO:0007669"/>
    <property type="project" value="UniProtKB-KW"/>
</dbReference>
<name>A0AA37MKS2_SEGBR</name>
<gene>
    <name evidence="12 14" type="primary">leuC</name>
    <name evidence="15" type="ORF">CIK91_11955</name>
    <name evidence="14" type="ORF">PRRU23_07690</name>
</gene>
<dbReference type="PANTHER" id="PTHR43822">
    <property type="entry name" value="HOMOACONITASE, MITOCHONDRIAL-RELATED"/>
    <property type="match status" value="1"/>
</dbReference>
<proteinExistence type="inferred from homology"/>
<dbReference type="NCBIfam" id="TIGR00170">
    <property type="entry name" value="leuC"/>
    <property type="match status" value="1"/>
</dbReference>
<comment type="catalytic activity">
    <reaction evidence="1 12">
        <text>(2R,3S)-3-isopropylmalate = (2S)-2-isopropylmalate</text>
        <dbReference type="Rhea" id="RHEA:32287"/>
        <dbReference type="ChEBI" id="CHEBI:1178"/>
        <dbReference type="ChEBI" id="CHEBI:35121"/>
        <dbReference type="EC" id="4.2.1.33"/>
    </reaction>
</comment>
<dbReference type="Proteomes" id="UP000216189">
    <property type="component" value="Unassembled WGS sequence"/>
</dbReference>
<comment type="caution">
    <text evidence="14">The sequence shown here is derived from an EMBL/GenBank/DDBJ whole genome shotgun (WGS) entry which is preliminary data.</text>
</comment>
<keyword evidence="4 12" id="KW-0432">Leucine biosynthesis</keyword>
<dbReference type="Gene3D" id="3.30.499.10">
    <property type="entry name" value="Aconitase, domain 3"/>
    <property type="match status" value="2"/>
</dbReference>
<dbReference type="NCBIfam" id="NF004016">
    <property type="entry name" value="PRK05478.1"/>
    <property type="match status" value="1"/>
</dbReference>
<evidence type="ECO:0000256" key="6">
    <source>
        <dbReference type="ARBA" id="ARBA00022605"/>
    </source>
</evidence>
<feature type="domain" description="Aconitase/3-isopropylmalate dehydratase large subunit alpha/beta/alpha" evidence="13">
    <location>
        <begin position="6"/>
        <end position="455"/>
    </location>
</feature>
<dbReference type="NCBIfam" id="NF009116">
    <property type="entry name" value="PRK12466.1"/>
    <property type="match status" value="1"/>
</dbReference>
<keyword evidence="11 12" id="KW-0100">Branched-chain amino acid biosynthesis</keyword>
<keyword evidence="5 12" id="KW-0004">4Fe-4S</keyword>
<dbReference type="EC" id="4.2.1.33" evidence="12"/>
<feature type="binding site" evidence="12">
    <location>
        <position position="405"/>
    </location>
    <ligand>
        <name>[4Fe-4S] cluster</name>
        <dbReference type="ChEBI" id="CHEBI:49883"/>
    </ligand>
</feature>
<protein>
    <recommendedName>
        <fullName evidence="12">3-isopropylmalate dehydratase large subunit</fullName>
        <ecNumber evidence="12">4.2.1.33</ecNumber>
    </recommendedName>
    <alternativeName>
        <fullName evidence="12">Alpha-IPM isomerase</fullName>
        <shortName evidence="12">IPMI</shortName>
    </alternativeName>
    <alternativeName>
        <fullName evidence="12">Isopropylmalate isomerase</fullName>
    </alternativeName>
</protein>
<dbReference type="InterPro" id="IPR036008">
    <property type="entry name" value="Aconitase_4Fe-4S_dom"/>
</dbReference>
<evidence type="ECO:0000256" key="3">
    <source>
        <dbReference type="ARBA" id="ARBA00004729"/>
    </source>
</evidence>
<comment type="cofactor">
    <cofactor evidence="12">
        <name>[4Fe-4S] cluster</name>
        <dbReference type="ChEBI" id="CHEBI:49883"/>
    </cofactor>
    <text evidence="12">Binds 1 [4Fe-4S] cluster per subunit.</text>
</comment>
<dbReference type="GO" id="GO:0046872">
    <property type="term" value="F:metal ion binding"/>
    <property type="evidence" value="ECO:0007669"/>
    <property type="project" value="UniProtKB-KW"/>
</dbReference>
<keyword evidence="6 12" id="KW-0028">Amino-acid biosynthesis</keyword>
<dbReference type="SUPFAM" id="SSF53732">
    <property type="entry name" value="Aconitase iron-sulfur domain"/>
    <property type="match status" value="1"/>
</dbReference>
<dbReference type="InterPro" id="IPR033941">
    <property type="entry name" value="IPMI_cat"/>
</dbReference>
<comment type="function">
    <text evidence="2 12">Catalyzes the isomerization between 2-isopropylmalate and 3-isopropylmalate, via the formation of 2-isopropylmaleate.</text>
</comment>
<feature type="binding site" evidence="12">
    <location>
        <position position="345"/>
    </location>
    <ligand>
        <name>[4Fe-4S] cluster</name>
        <dbReference type="ChEBI" id="CHEBI:49883"/>
    </ligand>
</feature>
<dbReference type="InterPro" id="IPR001030">
    <property type="entry name" value="Acoase/IPM_deHydtase_lsu_aba"/>
</dbReference>
<dbReference type="Proteomes" id="UP000887043">
    <property type="component" value="Unassembled WGS sequence"/>
</dbReference>
<feature type="binding site" evidence="12">
    <location>
        <position position="408"/>
    </location>
    <ligand>
        <name>[4Fe-4S] cluster</name>
        <dbReference type="ChEBI" id="CHEBI:49883"/>
    </ligand>
</feature>
<dbReference type="PRINTS" id="PR00415">
    <property type="entry name" value="ACONITASE"/>
</dbReference>
<dbReference type="AlphaFoldDB" id="A0AA37MKS2"/>
<dbReference type="GeneID" id="72479878"/>
<dbReference type="Pfam" id="PF00330">
    <property type="entry name" value="Aconitase"/>
    <property type="match status" value="1"/>
</dbReference>
<keyword evidence="9 12" id="KW-0411">Iron-sulfur</keyword>
<evidence type="ECO:0000313" key="16">
    <source>
        <dbReference type="Proteomes" id="UP000216189"/>
    </source>
</evidence>